<dbReference type="AlphaFoldDB" id="A0A4V6IM41"/>
<name>A0A4V6IM41_METTU</name>
<keyword evidence="4" id="KW-0966">Cell projection</keyword>
<sequence length="358" mass="39749">MAEEKESRTEEPTEKKLADEMERGNVPFSKEASIFASISSMLIIGAFFAKEFVASMTELLQRLLDDAGAVSLRNGFDAVALLEVVGWSACKLMITPLVIFCAAGVLASLIQNAPRFAFDRIQPNFQRISLGAGWQRVCSARGQVEFLKGVFKLSSISVVAFTVLHWQENHLVDAMAVEPEAIPELILSIAMRLLSVVCVVTVVLLAADLVWARTHWRRELRMSKQEIKDEMKQNEGDPLKKARLRSLAQDRLRKSMIAAVPRATLVIANPTHYAIALRYVKEEGGAPMVLSKGQDLIALKIREIAEQHSIPVIEDKLLARSMYGSVEVDLAIPPEFYKAVAELIHFLYSKSANTTAIK</sequence>
<reference evidence="4 5" key="1">
    <citation type="submission" date="2019-03" db="EMBL/GenBank/DDBJ databases">
        <authorList>
            <person name="Kox A.R. M."/>
        </authorList>
    </citation>
    <scope>NUCLEOTIDE SEQUENCE [LARGE SCALE GENOMIC DNA]</scope>
    <source>
        <strain evidence="4">MTUNDRAET4 annotated genome</strain>
    </source>
</reference>
<feature type="region of interest" description="Disordered" evidence="2">
    <location>
        <begin position="1"/>
        <end position="22"/>
    </location>
</feature>
<keyword evidence="4" id="KW-0969">Cilium</keyword>
<dbReference type="PANTHER" id="PTHR30531">
    <property type="entry name" value="FLAGELLAR BIOSYNTHETIC PROTEIN FLHB"/>
    <property type="match status" value="1"/>
</dbReference>
<gene>
    <name evidence="4" type="primary">flhB</name>
    <name evidence="4" type="ORF">MTUNDRAET4_0024</name>
</gene>
<feature type="transmembrane region" description="Helical" evidence="3">
    <location>
        <begin position="32"/>
        <end position="49"/>
    </location>
</feature>
<keyword evidence="3" id="KW-1133">Transmembrane helix</keyword>
<dbReference type="GO" id="GO:0009306">
    <property type="term" value="P:protein secretion"/>
    <property type="evidence" value="ECO:0007669"/>
    <property type="project" value="InterPro"/>
</dbReference>
<dbReference type="InterPro" id="IPR006135">
    <property type="entry name" value="T3SS_substrate_exporter"/>
</dbReference>
<feature type="transmembrane region" description="Helical" evidence="3">
    <location>
        <begin position="149"/>
        <end position="166"/>
    </location>
</feature>
<dbReference type="PRINTS" id="PR00950">
    <property type="entry name" value="TYPE3IMSPROT"/>
</dbReference>
<comment type="similarity">
    <text evidence="1">Belongs to the type III secretion exporter family.</text>
</comment>
<dbReference type="GO" id="GO:0005886">
    <property type="term" value="C:plasma membrane"/>
    <property type="evidence" value="ECO:0007669"/>
    <property type="project" value="TreeGrafter"/>
</dbReference>
<evidence type="ECO:0000313" key="5">
    <source>
        <dbReference type="Proteomes" id="UP000294360"/>
    </source>
</evidence>
<keyword evidence="4" id="KW-0282">Flagellum</keyword>
<dbReference type="InterPro" id="IPR029025">
    <property type="entry name" value="T3SS_substrate_exporter_C"/>
</dbReference>
<dbReference type="Proteomes" id="UP000294360">
    <property type="component" value="Chromosome"/>
</dbReference>
<feature type="transmembrane region" description="Helical" evidence="3">
    <location>
        <begin position="92"/>
        <end position="110"/>
    </location>
</feature>
<evidence type="ECO:0000256" key="2">
    <source>
        <dbReference type="SAM" id="MobiDB-lite"/>
    </source>
</evidence>
<accession>A0A4V6IM41</accession>
<dbReference type="KEGG" id="mtun:MTUNDRAET4_0024"/>
<evidence type="ECO:0000256" key="3">
    <source>
        <dbReference type="SAM" id="Phobius"/>
    </source>
</evidence>
<proteinExistence type="inferred from homology"/>
<keyword evidence="3" id="KW-0812">Transmembrane</keyword>
<organism evidence="4 5">
    <name type="scientific">Methylocella tundrae</name>
    <dbReference type="NCBI Taxonomy" id="227605"/>
    <lineage>
        <taxon>Bacteria</taxon>
        <taxon>Pseudomonadati</taxon>
        <taxon>Pseudomonadota</taxon>
        <taxon>Alphaproteobacteria</taxon>
        <taxon>Hyphomicrobiales</taxon>
        <taxon>Beijerinckiaceae</taxon>
        <taxon>Methylocella</taxon>
    </lineage>
</organism>
<evidence type="ECO:0000313" key="4">
    <source>
        <dbReference type="EMBL" id="VFU06917.1"/>
    </source>
</evidence>
<dbReference type="PANTHER" id="PTHR30531:SF12">
    <property type="entry name" value="FLAGELLAR BIOSYNTHETIC PROTEIN FLHB"/>
    <property type="match status" value="1"/>
</dbReference>
<dbReference type="Pfam" id="PF01312">
    <property type="entry name" value="Bac_export_2"/>
    <property type="match status" value="1"/>
</dbReference>
<feature type="transmembrane region" description="Helical" evidence="3">
    <location>
        <begin position="186"/>
        <end position="212"/>
    </location>
</feature>
<dbReference type="Gene3D" id="3.40.1690.10">
    <property type="entry name" value="secretion proteins EscU"/>
    <property type="match status" value="1"/>
</dbReference>
<evidence type="ECO:0000256" key="1">
    <source>
        <dbReference type="ARBA" id="ARBA00010690"/>
    </source>
</evidence>
<dbReference type="SUPFAM" id="SSF160544">
    <property type="entry name" value="EscU C-terminal domain-like"/>
    <property type="match status" value="1"/>
</dbReference>
<dbReference type="OrthoDB" id="9807950at2"/>
<keyword evidence="3" id="KW-0472">Membrane</keyword>
<protein>
    <submittedName>
        <fullName evidence="4">Flagellar biosynthetic protein FlhB</fullName>
    </submittedName>
</protein>
<dbReference type="RefSeq" id="WP_134485966.1">
    <property type="nucleotide sequence ID" value="NZ_CP139089.1"/>
</dbReference>
<dbReference type="EMBL" id="LR536450">
    <property type="protein sequence ID" value="VFU06917.1"/>
    <property type="molecule type" value="Genomic_DNA"/>
</dbReference>
<dbReference type="Gene3D" id="6.10.250.2080">
    <property type="match status" value="1"/>
</dbReference>